<dbReference type="EMBL" id="QQST01000001">
    <property type="protein sequence ID" value="RDI72411.1"/>
    <property type="molecule type" value="Genomic_DNA"/>
</dbReference>
<dbReference type="EMBL" id="FNKQ01000001">
    <property type="protein sequence ID" value="SDQ12812.1"/>
    <property type="molecule type" value="Genomic_DNA"/>
</dbReference>
<dbReference type="OrthoDB" id="293592at2157"/>
<dbReference type="InterPro" id="IPR057149">
    <property type="entry name" value="DUF7827"/>
</dbReference>
<dbReference type="NCBIfam" id="NF045517">
    <property type="entry name" value="halo_surf_dom"/>
    <property type="match status" value="1"/>
</dbReference>
<evidence type="ECO:0000313" key="4">
    <source>
        <dbReference type="EMBL" id="RDI72411.1"/>
    </source>
</evidence>
<accession>A0A1H0YCH3</accession>
<evidence type="ECO:0000313" key="6">
    <source>
        <dbReference type="Proteomes" id="UP000199289"/>
    </source>
</evidence>
<reference evidence="4 7" key="3">
    <citation type="submission" date="2018-07" db="EMBL/GenBank/DDBJ databases">
        <title>Genome sequence of extremly halophilic archaeon Halopelagius longus strain BC12-B1.</title>
        <authorList>
            <person name="Zhang X."/>
        </authorList>
    </citation>
    <scope>NUCLEOTIDE SEQUENCE [LARGE SCALE GENOMIC DNA]</scope>
    <source>
        <strain evidence="4 7">BC12-B1</strain>
    </source>
</reference>
<evidence type="ECO:0000256" key="2">
    <source>
        <dbReference type="SAM" id="Phobius"/>
    </source>
</evidence>
<protein>
    <recommendedName>
        <fullName evidence="3">DUF7827 domain-containing protein</fullName>
    </recommendedName>
</protein>
<dbReference type="Proteomes" id="UP000199289">
    <property type="component" value="Unassembled WGS sequence"/>
</dbReference>
<reference evidence="6" key="2">
    <citation type="submission" date="2016-10" db="EMBL/GenBank/DDBJ databases">
        <authorList>
            <person name="Varghese N."/>
            <person name="Submissions S."/>
        </authorList>
    </citation>
    <scope>NUCLEOTIDE SEQUENCE [LARGE SCALE GENOMIC DNA]</scope>
    <source>
        <strain evidence="6">CGMCC 1.12397</strain>
    </source>
</reference>
<dbReference type="Pfam" id="PF25162">
    <property type="entry name" value="DUF7827"/>
    <property type="match status" value="1"/>
</dbReference>
<feature type="transmembrane region" description="Helical" evidence="2">
    <location>
        <begin position="309"/>
        <end position="333"/>
    </location>
</feature>
<evidence type="ECO:0000313" key="5">
    <source>
        <dbReference type="EMBL" id="SDQ12812.1"/>
    </source>
</evidence>
<keyword evidence="2" id="KW-1133">Transmembrane helix</keyword>
<evidence type="ECO:0000313" key="7">
    <source>
        <dbReference type="Proteomes" id="UP000255421"/>
    </source>
</evidence>
<dbReference type="Proteomes" id="UP000255421">
    <property type="component" value="Unassembled WGS sequence"/>
</dbReference>
<reference evidence="5" key="1">
    <citation type="submission" date="2016-10" db="EMBL/GenBank/DDBJ databases">
        <authorList>
            <person name="de Groot N.N."/>
        </authorList>
    </citation>
    <scope>NUCLEOTIDE SEQUENCE [LARGE SCALE GENOMIC DNA]</scope>
    <source>
        <strain evidence="5">CGMCC 1.12397</strain>
    </source>
</reference>
<evidence type="ECO:0000256" key="1">
    <source>
        <dbReference type="SAM" id="MobiDB-lite"/>
    </source>
</evidence>
<feature type="region of interest" description="Disordered" evidence="1">
    <location>
        <begin position="272"/>
        <end position="300"/>
    </location>
</feature>
<evidence type="ECO:0000259" key="3">
    <source>
        <dbReference type="Pfam" id="PF25162"/>
    </source>
</evidence>
<gene>
    <name evidence="4" type="ORF">DWB78_12180</name>
    <name evidence="5" type="ORF">SAMN05216278_0549</name>
</gene>
<keyword evidence="7" id="KW-1185">Reference proteome</keyword>
<proteinExistence type="predicted"/>
<dbReference type="AlphaFoldDB" id="A0A1H0YCH3"/>
<dbReference type="RefSeq" id="WP_092532533.1">
    <property type="nucleotide sequence ID" value="NZ_FNKQ01000001.1"/>
</dbReference>
<sequence>MTRLRVAVLACVLLTVASPAAAAAADDSVTLVYEGDALTLEAGPGQVVSGETTLPPGSVLNVRMRSTGDTEPAFLKTVEATVTEHGTFEARFDLSDVSENGSVAVTVVHDGERLAEAEGELAPCDGDCADATATERDAFGGEATLSTDSVGVASVTEVTRSRTARIPVTFGDNEAVTVVVGGEEVNYRYAATVRDRDGDGRAVVLFHTENAGTPRTTASVLDDGRRTALDPIEESSLESLVDPGDYPVAVYPGENGSGDPADVGSMVVHQAPTVSDGSETPRATATTETATATPASVDSSETGLFGDDAFGIGALAAGCALGVVGVGLLLGLFRT</sequence>
<organism evidence="5 6">
    <name type="scientific">Halopelagius longus</name>
    <dbReference type="NCBI Taxonomy" id="1236180"/>
    <lineage>
        <taxon>Archaea</taxon>
        <taxon>Methanobacteriati</taxon>
        <taxon>Methanobacteriota</taxon>
        <taxon>Stenosarchaea group</taxon>
        <taxon>Halobacteria</taxon>
        <taxon>Halobacteriales</taxon>
        <taxon>Haloferacaceae</taxon>
    </lineage>
</organism>
<keyword evidence="2" id="KW-0812">Transmembrane</keyword>
<keyword evidence="2" id="KW-0472">Membrane</keyword>
<feature type="domain" description="DUF7827" evidence="3">
    <location>
        <begin position="157"/>
        <end position="251"/>
    </location>
</feature>
<name>A0A1H0YCH3_9EURY</name>
<feature type="compositionally biased region" description="Low complexity" evidence="1">
    <location>
        <begin position="280"/>
        <end position="295"/>
    </location>
</feature>